<organism evidence="2 3">
    <name type="scientific">Candidozyma auris</name>
    <name type="common">Yeast</name>
    <name type="synonym">Candida auris</name>
    <dbReference type="NCBI Taxonomy" id="498019"/>
    <lineage>
        <taxon>Eukaryota</taxon>
        <taxon>Fungi</taxon>
        <taxon>Dikarya</taxon>
        <taxon>Ascomycota</taxon>
        <taxon>Saccharomycotina</taxon>
        <taxon>Pichiomycetes</taxon>
        <taxon>Metschnikowiaceae</taxon>
        <taxon>Candidozyma</taxon>
    </lineage>
</organism>
<feature type="compositionally biased region" description="Basic and acidic residues" evidence="1">
    <location>
        <begin position="12"/>
        <end position="28"/>
    </location>
</feature>
<evidence type="ECO:0000313" key="2">
    <source>
        <dbReference type="EMBL" id="KNE01045.1"/>
    </source>
</evidence>
<proteinExistence type="predicted"/>
<evidence type="ECO:0000313" key="3">
    <source>
        <dbReference type="Proteomes" id="UP000037122"/>
    </source>
</evidence>
<evidence type="ECO:0000256" key="1">
    <source>
        <dbReference type="SAM" id="MobiDB-lite"/>
    </source>
</evidence>
<comment type="caution">
    <text evidence="2">The sequence shown here is derived from an EMBL/GenBank/DDBJ whole genome shotgun (WGS) entry which is preliminary data.</text>
</comment>
<accession>A0A0L0P4A4</accession>
<feature type="region of interest" description="Disordered" evidence="1">
    <location>
        <begin position="1"/>
        <end position="35"/>
    </location>
</feature>
<protein>
    <submittedName>
        <fullName evidence="2">Uncharacterized protein</fullName>
    </submittedName>
</protein>
<dbReference type="VEuPathDB" id="FungiDB:QG37_01918"/>
<gene>
    <name evidence="2" type="ORF">QG37_01918</name>
</gene>
<sequence length="35" mass="4055">MATAGEGNSKAVRKDAYQDRKDQRKKELFFFPHPS</sequence>
<dbReference type="AlphaFoldDB" id="A0A0L0P4A4"/>
<name>A0A0L0P4A4_CANAR</name>
<dbReference type="EMBL" id="LGST01000016">
    <property type="protein sequence ID" value="KNE01045.1"/>
    <property type="molecule type" value="Genomic_DNA"/>
</dbReference>
<reference evidence="3" key="1">
    <citation type="journal article" date="2015" name="BMC Genomics">
        <title>Draft genome of a commonly misdiagnosed multidrug resistant pathogen Candida auris.</title>
        <authorList>
            <person name="Chatterjee S."/>
            <person name="Alampalli S.V."/>
            <person name="Nageshan R.K."/>
            <person name="Chettiar S.T."/>
            <person name="Joshi S."/>
            <person name="Tatu U.S."/>
        </authorList>
    </citation>
    <scope>NUCLEOTIDE SEQUENCE [LARGE SCALE GENOMIC DNA]</scope>
    <source>
        <strain evidence="3">6684</strain>
    </source>
</reference>
<dbReference type="Proteomes" id="UP000037122">
    <property type="component" value="Unassembled WGS sequence"/>
</dbReference>